<keyword evidence="2" id="KW-1185">Reference proteome</keyword>
<dbReference type="InterPro" id="IPR010263">
    <property type="entry name" value="T6SS_TssK"/>
</dbReference>
<organism evidence="1 2">
    <name type="scientific">Noviherbaspirillum saxi</name>
    <dbReference type="NCBI Taxonomy" id="2320863"/>
    <lineage>
        <taxon>Bacteria</taxon>
        <taxon>Pseudomonadati</taxon>
        <taxon>Pseudomonadota</taxon>
        <taxon>Betaproteobacteria</taxon>
        <taxon>Burkholderiales</taxon>
        <taxon>Oxalobacteraceae</taxon>
        <taxon>Noviherbaspirillum</taxon>
    </lineage>
</organism>
<accession>A0A3A3G346</accession>
<comment type="caution">
    <text evidence="1">The sequence shown here is derived from an EMBL/GenBank/DDBJ whole genome shotgun (WGS) entry which is preliminary data.</text>
</comment>
<dbReference type="AlphaFoldDB" id="A0A3A3G346"/>
<dbReference type="RefSeq" id="WP_119770983.1">
    <property type="nucleotide sequence ID" value="NZ_QYUO01000002.1"/>
</dbReference>
<dbReference type="PANTHER" id="PTHR35566">
    <property type="entry name" value="BLR3599 PROTEIN"/>
    <property type="match status" value="1"/>
</dbReference>
<dbReference type="Proteomes" id="UP000265955">
    <property type="component" value="Unassembled WGS sequence"/>
</dbReference>
<dbReference type="OrthoDB" id="9775333at2"/>
<dbReference type="PANTHER" id="PTHR35566:SF1">
    <property type="entry name" value="TYPE VI SECRETION SYSTEM BASEPLATE COMPONENT TSSK1"/>
    <property type="match status" value="1"/>
</dbReference>
<dbReference type="Pfam" id="PF05936">
    <property type="entry name" value="T6SS_VasE"/>
    <property type="match status" value="1"/>
</dbReference>
<dbReference type="EMBL" id="QYUO01000002">
    <property type="protein sequence ID" value="RJF95836.1"/>
    <property type="molecule type" value="Genomic_DNA"/>
</dbReference>
<protein>
    <submittedName>
        <fullName evidence="1">Type VI secretion system baseplate subunit TssK</fullName>
    </submittedName>
</protein>
<dbReference type="NCBIfam" id="TIGR03353">
    <property type="entry name" value="VI_chp_4"/>
    <property type="match status" value="1"/>
</dbReference>
<sequence length="450" mass="50331">MSRISKILWGEGLFLRPQHFQRQDLYHEARLVRLGRVAHPYLWGIRELRFDRDALVAGVLRVISISGILPDGDFINAPEDDPLPPPVNLSTLEDIGDGLTFYLGLPYLRDYGPNFTEQNDGGGGQVLRYFQADEPAPDLYTHAIEAGLTTLKKSLRLLSEHDNREQYVTMPIVKVRMNSSGGVETDDAFVPPALTVASSPLLYRTLRHLLEIFQAKAQALYGYHREPSQNVVEFRSGDIASFWMLHTINSGSASLQHFLQHAELHPERLFQEMLRIAGQLLTFSKVHNLVGLPMYQHADPGPCFQRLEQIIRELLETVISSRYFLVPLTEVKPTFYLGRVDSAKLTSKAAYYLSVSADMPPAELVDAIPQRVKIGAADDVEKMVSSAMPGVRLMAAPQVPASIPVRPGCYYFSIEPHGPLYDRMIASSAIMIYAPAVFGSLKLELFAVIQ</sequence>
<name>A0A3A3G346_9BURK</name>
<evidence type="ECO:0000313" key="2">
    <source>
        <dbReference type="Proteomes" id="UP000265955"/>
    </source>
</evidence>
<reference evidence="2" key="1">
    <citation type="submission" date="2018-09" db="EMBL/GenBank/DDBJ databases">
        <authorList>
            <person name="Zhu H."/>
        </authorList>
    </citation>
    <scope>NUCLEOTIDE SEQUENCE [LARGE SCALE GENOMIC DNA]</scope>
    <source>
        <strain evidence="2">K1R23-30</strain>
    </source>
</reference>
<proteinExistence type="predicted"/>
<evidence type="ECO:0000313" key="1">
    <source>
        <dbReference type="EMBL" id="RJF95836.1"/>
    </source>
</evidence>
<gene>
    <name evidence="1" type="primary">tssK</name>
    <name evidence="1" type="ORF">D3871_20935</name>
</gene>